<dbReference type="AlphaFoldDB" id="A0A1C3N5T4"/>
<keyword evidence="2" id="KW-1185">Reference proteome</keyword>
<dbReference type="EMBL" id="LT598496">
    <property type="protein sequence ID" value="SBV27931.1"/>
    <property type="molecule type" value="Genomic_DNA"/>
</dbReference>
<evidence type="ECO:0000313" key="1">
    <source>
        <dbReference type="EMBL" id="SBV27931.1"/>
    </source>
</evidence>
<protein>
    <submittedName>
        <fullName evidence="1">Phage tail protein</fullName>
    </submittedName>
</protein>
<sequence length="289" mass="31395">METADDSLDLNGVSLTGYGVEALSGVTGLDLPPVAVNWIEGAGDGATYRGERIQPRDIDIPLYVRAPDRGQLKVTLARLSKILTREIQLWWVEDDGDQWGVTCHRVGGGRYAYGKDTVGETELRTIVTLRAGKPYWQARYPMRRVIVSANAGRGLLKGTTSLSMLRLSGSSADGSILFENPGDAKAYPIWTVEGPIAGDSTHQALQVVSPTGEQWIWDGVLAQGDTLTVDTARALVTDQNGVNRYEDLLPAPRLWPIPSGQSRATVVAFGTSGTSRITATWYPRKWAVI</sequence>
<evidence type="ECO:0000313" key="2">
    <source>
        <dbReference type="Proteomes" id="UP000199393"/>
    </source>
</evidence>
<dbReference type="RefSeq" id="WP_091592144.1">
    <property type="nucleotide sequence ID" value="NZ_JBHRWG010000004.1"/>
</dbReference>
<dbReference type="Proteomes" id="UP000199393">
    <property type="component" value="Chromosome I"/>
</dbReference>
<reference evidence="2" key="1">
    <citation type="submission" date="2016-06" db="EMBL/GenBank/DDBJ databases">
        <authorList>
            <person name="Varghese N."/>
        </authorList>
    </citation>
    <scope>NUCLEOTIDE SEQUENCE [LARGE SCALE GENOMIC DNA]</scope>
    <source>
        <strain evidence="2">DSM 45344</strain>
    </source>
</reference>
<dbReference type="OrthoDB" id="4519759at2"/>
<gene>
    <name evidence="1" type="ORF">GA0070620_3462</name>
</gene>
<accession>A0A1C3N5T4</accession>
<proteinExistence type="predicted"/>
<dbReference type="STRING" id="307121.GA0070620_3462"/>
<name>A0A1C3N5T4_9ACTN</name>
<organism evidence="1 2">
    <name type="scientific">Micromonospora krabiensis</name>
    <dbReference type="NCBI Taxonomy" id="307121"/>
    <lineage>
        <taxon>Bacteria</taxon>
        <taxon>Bacillati</taxon>
        <taxon>Actinomycetota</taxon>
        <taxon>Actinomycetes</taxon>
        <taxon>Micromonosporales</taxon>
        <taxon>Micromonosporaceae</taxon>
        <taxon>Micromonospora</taxon>
    </lineage>
</organism>